<evidence type="ECO:0000256" key="5">
    <source>
        <dbReference type="ARBA" id="ARBA00022840"/>
    </source>
</evidence>
<dbReference type="InterPro" id="IPR050660">
    <property type="entry name" value="NEK_Ser/Thr_kinase"/>
</dbReference>
<dbReference type="Pfam" id="PF00069">
    <property type="entry name" value="Pkinase"/>
    <property type="match status" value="1"/>
</dbReference>
<dbReference type="Gene3D" id="1.10.510.10">
    <property type="entry name" value="Transferase(Phosphotransferase) domain 1"/>
    <property type="match status" value="1"/>
</dbReference>
<reference evidence="8 9" key="1">
    <citation type="submission" date="2020-06" db="EMBL/GenBank/DDBJ databases">
        <title>Nonomuraea sp. SMC257, a novel actinomycete isolated from soil.</title>
        <authorList>
            <person name="Chanama M."/>
        </authorList>
    </citation>
    <scope>NUCLEOTIDE SEQUENCE [LARGE SCALE GENOMIC DNA]</scope>
    <source>
        <strain evidence="8 9">SMC257</strain>
    </source>
</reference>
<dbReference type="EMBL" id="JABWGN010000015">
    <property type="protein sequence ID" value="NUW36384.1"/>
    <property type="molecule type" value="Genomic_DNA"/>
</dbReference>
<evidence type="ECO:0000256" key="3">
    <source>
        <dbReference type="ARBA" id="ARBA00022741"/>
    </source>
</evidence>
<keyword evidence="2" id="KW-0808">Transferase</keyword>
<dbReference type="InterPro" id="IPR012312">
    <property type="entry name" value="Hemerythrin-like"/>
</dbReference>
<evidence type="ECO:0000256" key="6">
    <source>
        <dbReference type="SAM" id="MobiDB-lite"/>
    </source>
</evidence>
<dbReference type="EC" id="2.7.11.1" evidence="1"/>
<dbReference type="InterPro" id="IPR000719">
    <property type="entry name" value="Prot_kinase_dom"/>
</dbReference>
<evidence type="ECO:0000256" key="2">
    <source>
        <dbReference type="ARBA" id="ARBA00022679"/>
    </source>
</evidence>
<dbReference type="GO" id="GO:0004674">
    <property type="term" value="F:protein serine/threonine kinase activity"/>
    <property type="evidence" value="ECO:0007669"/>
    <property type="project" value="UniProtKB-EC"/>
</dbReference>
<keyword evidence="5" id="KW-0067">ATP-binding</keyword>
<dbReference type="SMART" id="SM00219">
    <property type="entry name" value="TyrKc"/>
    <property type="match status" value="1"/>
</dbReference>
<dbReference type="Gene3D" id="3.30.200.20">
    <property type="entry name" value="Phosphorylase Kinase, domain 1"/>
    <property type="match status" value="1"/>
</dbReference>
<keyword evidence="3" id="KW-0547">Nucleotide-binding</keyword>
<dbReference type="AlphaFoldDB" id="A0A7Y6IGG2"/>
<dbReference type="GO" id="GO:0005524">
    <property type="term" value="F:ATP binding"/>
    <property type="evidence" value="ECO:0007669"/>
    <property type="project" value="UniProtKB-KW"/>
</dbReference>
<evidence type="ECO:0000259" key="7">
    <source>
        <dbReference type="PROSITE" id="PS50011"/>
    </source>
</evidence>
<evidence type="ECO:0000256" key="4">
    <source>
        <dbReference type="ARBA" id="ARBA00022777"/>
    </source>
</evidence>
<gene>
    <name evidence="8" type="ORF">HTZ77_33985</name>
</gene>
<dbReference type="Gene3D" id="1.20.120.520">
    <property type="entry name" value="nmb1532 protein domain like"/>
    <property type="match status" value="1"/>
</dbReference>
<evidence type="ECO:0000256" key="1">
    <source>
        <dbReference type="ARBA" id="ARBA00012513"/>
    </source>
</evidence>
<dbReference type="GO" id="GO:0004713">
    <property type="term" value="F:protein tyrosine kinase activity"/>
    <property type="evidence" value="ECO:0007669"/>
    <property type="project" value="InterPro"/>
</dbReference>
<dbReference type="SUPFAM" id="SSF56112">
    <property type="entry name" value="Protein kinase-like (PK-like)"/>
    <property type="match status" value="1"/>
</dbReference>
<dbReference type="InterPro" id="IPR020635">
    <property type="entry name" value="Tyr_kinase_cat_dom"/>
</dbReference>
<dbReference type="Proteomes" id="UP000586042">
    <property type="component" value="Unassembled WGS sequence"/>
</dbReference>
<evidence type="ECO:0000313" key="9">
    <source>
        <dbReference type="Proteomes" id="UP000586042"/>
    </source>
</evidence>
<dbReference type="PROSITE" id="PS50011">
    <property type="entry name" value="PROTEIN_KINASE_DOM"/>
    <property type="match status" value="1"/>
</dbReference>
<organism evidence="8 9">
    <name type="scientific">Nonomuraea montanisoli</name>
    <dbReference type="NCBI Taxonomy" id="2741721"/>
    <lineage>
        <taxon>Bacteria</taxon>
        <taxon>Bacillati</taxon>
        <taxon>Actinomycetota</taxon>
        <taxon>Actinomycetes</taxon>
        <taxon>Streptosporangiales</taxon>
        <taxon>Streptosporangiaceae</taxon>
        <taxon>Nonomuraea</taxon>
    </lineage>
</organism>
<dbReference type="InterPro" id="IPR011009">
    <property type="entry name" value="Kinase-like_dom_sf"/>
</dbReference>
<comment type="caution">
    <text evidence="8">The sequence shown here is derived from an EMBL/GenBank/DDBJ whole genome shotgun (WGS) entry which is preliminary data.</text>
</comment>
<keyword evidence="4" id="KW-0418">Kinase</keyword>
<dbReference type="Pfam" id="PF01814">
    <property type="entry name" value="Hemerythrin"/>
    <property type="match status" value="1"/>
</dbReference>
<accession>A0A7Y6IGG2</accession>
<protein>
    <recommendedName>
        <fullName evidence="1">non-specific serine/threonine protein kinase</fullName>
        <ecNumber evidence="1">2.7.11.1</ecNumber>
    </recommendedName>
</protein>
<dbReference type="CDD" id="cd12108">
    <property type="entry name" value="Hr-like"/>
    <property type="match status" value="1"/>
</dbReference>
<dbReference type="PANTHER" id="PTHR43671">
    <property type="entry name" value="SERINE/THREONINE-PROTEIN KINASE NEK"/>
    <property type="match status" value="1"/>
</dbReference>
<keyword evidence="9" id="KW-1185">Reference proteome</keyword>
<dbReference type="PANTHER" id="PTHR43671:SF13">
    <property type="entry name" value="SERINE_THREONINE-PROTEIN KINASE NEK2"/>
    <property type="match status" value="1"/>
</dbReference>
<evidence type="ECO:0000313" key="8">
    <source>
        <dbReference type="EMBL" id="NUW36384.1"/>
    </source>
</evidence>
<sequence length="594" mass="62749">MRLVPGDPMSLGGYWLAGRLGAGGRGVVYDAYDDEGRRFAVKVPRGEVDGQLSDAVWRVSPRHLARVVGVGMDGAVPYIVSEFVEGPDLRQAVERHGPYAGGELAALAAGMATALRSLHAVGIAHRDLRPENVLLSPDGPAVIDLGVTVPGTVGTRTYLAPEVFTGQRPGSGADVFAWGGVMLFAATGHDPFRGESLGGVMHRLLAVDPDLDALPEPLRSLVGRALAKNPQDRPSSEELLAGTERAEGGDGHVLAPPEGLAGPPSLGEVAERVYASLTPLQRDETPGLLLRLLDGDAVRRDEHGILDRLTEAGLLVRPSVAVPPVPAEAGTLVAVSGECVEPASAALARAWPRLRAWEAGRSLAPGGPAGGDTAAVASGRGGQPRLAASPGFTASPDLTALHVAHRAMLSDLRRLTELLPEAGAVSAARLSATRWYTRSLLSAIHHHVHGDEALWPLVARAAGDALDLSPYAGGHEALGPLMRRCRAAVDGDLACLGRELKPLLDLLAEQIAGEEAELFPIITERVPHAAWARAERRLAGQVPVRQMAFRVPWLDRHATGDETERILTGSGRASRVFLALTRPGYRRRERLAFG</sequence>
<proteinExistence type="predicted"/>
<dbReference type="RefSeq" id="WP_175593837.1">
    <property type="nucleotide sequence ID" value="NZ_JABWGN010000015.1"/>
</dbReference>
<name>A0A7Y6IGG2_9ACTN</name>
<feature type="region of interest" description="Disordered" evidence="6">
    <location>
        <begin position="363"/>
        <end position="385"/>
    </location>
</feature>
<feature type="domain" description="Protein kinase" evidence="7">
    <location>
        <begin position="14"/>
        <end position="255"/>
    </location>
</feature>
<dbReference type="CDD" id="cd14014">
    <property type="entry name" value="STKc_PknB_like"/>
    <property type="match status" value="1"/>
</dbReference>